<feature type="transmembrane region" description="Helical" evidence="6">
    <location>
        <begin position="305"/>
        <end position="322"/>
    </location>
</feature>
<accession>H1D2X9</accession>
<dbReference type="RefSeq" id="WP_008860461.1">
    <property type="nucleotide sequence ID" value="NZ_JH591189.1"/>
</dbReference>
<dbReference type="HOGENOM" id="CLU_028799_3_1_9"/>
<keyword evidence="3 6" id="KW-0812">Transmembrane</keyword>
<evidence type="ECO:0000313" key="8">
    <source>
        <dbReference type="Proteomes" id="UP000003277"/>
    </source>
</evidence>
<evidence type="ECO:0000313" key="7">
    <source>
        <dbReference type="EMBL" id="EHO62120.1"/>
    </source>
</evidence>
<evidence type="ECO:0000256" key="1">
    <source>
        <dbReference type="ARBA" id="ARBA00004651"/>
    </source>
</evidence>
<sequence length="361" mass="40626">MRLLDKYTLKEFLGPFLFGVAAFTAIFLGADTLLKIASYVTKYGASPVSALKIFILALPRIVVYTFPMAVLLGALMCFSRLSGSSELIVMRSSGQSFLRLAAPVFILSLFISLCAVAFNEYVVPWTNREYEYVLNTEIKKNFNPGVTDHVVVRDVQNGKIVHLLYARRYNPATKELENITVQEFQNEEVTRVENAPKAIWKNGVWIMNDGIIYDLTGDGVDRMMHFDRQEIPYAQAPEDIPKEKKNYDEMTIRELLLTKKAYAAAHADTTPIMMEVHRRFSLPMASFVFAIVGAPLGVQKQRSSSSIGFGLSVVIIFLYYAIMTFLEALGKGHVMPATLAVWLPNLIALFTGCWLIHRVDK</sequence>
<organism evidence="7 8">
    <name type="scientific">Dialister succinatiphilus YIT 11850</name>
    <dbReference type="NCBI Taxonomy" id="742743"/>
    <lineage>
        <taxon>Bacteria</taxon>
        <taxon>Bacillati</taxon>
        <taxon>Bacillota</taxon>
        <taxon>Negativicutes</taxon>
        <taxon>Veillonellales</taxon>
        <taxon>Veillonellaceae</taxon>
        <taxon>Dialister</taxon>
    </lineage>
</organism>
<evidence type="ECO:0000256" key="2">
    <source>
        <dbReference type="ARBA" id="ARBA00022475"/>
    </source>
</evidence>
<dbReference type="PATRIC" id="fig|742743.3.peg.1981"/>
<protein>
    <recommendedName>
        <fullName evidence="9">YjgP/YjgQ family permease</fullName>
    </recommendedName>
</protein>
<dbReference type="GO" id="GO:0043190">
    <property type="term" value="C:ATP-binding cassette (ABC) transporter complex"/>
    <property type="evidence" value="ECO:0007669"/>
    <property type="project" value="TreeGrafter"/>
</dbReference>
<comment type="subcellular location">
    <subcellularLocation>
        <location evidence="1">Cell membrane</location>
        <topology evidence="1">Multi-pass membrane protein</topology>
    </subcellularLocation>
</comment>
<name>H1D2X9_9FIRM</name>
<dbReference type="eggNOG" id="COG0795">
    <property type="taxonomic scope" value="Bacteria"/>
</dbReference>
<evidence type="ECO:0008006" key="9">
    <source>
        <dbReference type="Google" id="ProtNLM"/>
    </source>
</evidence>
<dbReference type="Pfam" id="PF03739">
    <property type="entry name" value="LptF_LptG"/>
    <property type="match status" value="1"/>
</dbReference>
<comment type="caution">
    <text evidence="7">The sequence shown here is derived from an EMBL/GenBank/DDBJ whole genome shotgun (WGS) entry which is preliminary data.</text>
</comment>
<dbReference type="AlphaFoldDB" id="H1D2X9"/>
<proteinExistence type="predicted"/>
<dbReference type="OrthoDB" id="9780716at2"/>
<dbReference type="PANTHER" id="PTHR33529">
    <property type="entry name" value="SLR0882 PROTEIN-RELATED"/>
    <property type="match status" value="1"/>
</dbReference>
<dbReference type="GeneID" id="98911756"/>
<gene>
    <name evidence="7" type="ORF">HMPREF9453_01967</name>
</gene>
<dbReference type="Proteomes" id="UP000003277">
    <property type="component" value="Unassembled WGS sequence"/>
</dbReference>
<evidence type="ECO:0000256" key="6">
    <source>
        <dbReference type="SAM" id="Phobius"/>
    </source>
</evidence>
<feature type="transmembrane region" description="Helical" evidence="6">
    <location>
        <begin position="97"/>
        <end position="118"/>
    </location>
</feature>
<feature type="transmembrane region" description="Helical" evidence="6">
    <location>
        <begin position="334"/>
        <end position="356"/>
    </location>
</feature>
<dbReference type="PANTHER" id="PTHR33529:SF6">
    <property type="entry name" value="YJGP_YJGQ FAMILY PERMEASE"/>
    <property type="match status" value="1"/>
</dbReference>
<reference evidence="7 8" key="1">
    <citation type="submission" date="2011-11" db="EMBL/GenBank/DDBJ databases">
        <title>The Genome Sequence of Dialister succinatiphilus YIT 11850.</title>
        <authorList>
            <consortium name="The Broad Institute Genome Sequencing Platform"/>
            <person name="Earl A."/>
            <person name="Ward D."/>
            <person name="Feldgarden M."/>
            <person name="Gevers D."/>
            <person name="Morotomi M."/>
            <person name="Young S.K."/>
            <person name="Zeng Q."/>
            <person name="Gargeya S."/>
            <person name="Fitzgerald M."/>
            <person name="Haas B."/>
            <person name="Abouelleil A."/>
            <person name="Alvarado L."/>
            <person name="Arachchi H.M."/>
            <person name="Berlin A."/>
            <person name="Brown A."/>
            <person name="Chapman S.B."/>
            <person name="Dunbar C."/>
            <person name="Gearin G."/>
            <person name="Goldberg J."/>
            <person name="Griggs A."/>
            <person name="Gujja S."/>
            <person name="Heiman D."/>
            <person name="Howarth C."/>
            <person name="Lui A."/>
            <person name="MacDonald P.J.P."/>
            <person name="Montmayeur A."/>
            <person name="Murphy C."/>
            <person name="Neiman D."/>
            <person name="Pearson M."/>
            <person name="Priest M."/>
            <person name="Roberts A."/>
            <person name="Saif S."/>
            <person name="Shea T."/>
            <person name="Sisk P."/>
            <person name="Stolte C."/>
            <person name="Sykes S."/>
            <person name="Wortman J."/>
            <person name="Nusbaum C."/>
            <person name="Birren B."/>
        </authorList>
    </citation>
    <scope>NUCLEOTIDE SEQUENCE [LARGE SCALE GENOMIC DNA]</scope>
    <source>
        <strain evidence="7 8">YIT 11850</strain>
    </source>
</reference>
<keyword evidence="2" id="KW-1003">Cell membrane</keyword>
<feature type="transmembrane region" description="Helical" evidence="6">
    <location>
        <begin position="280"/>
        <end position="298"/>
    </location>
</feature>
<keyword evidence="5 6" id="KW-0472">Membrane</keyword>
<dbReference type="InterPro" id="IPR005495">
    <property type="entry name" value="LptG/LptF_permease"/>
</dbReference>
<evidence type="ECO:0000256" key="3">
    <source>
        <dbReference type="ARBA" id="ARBA00022692"/>
    </source>
</evidence>
<dbReference type="STRING" id="742743.HMPREF9453_01967"/>
<keyword evidence="8" id="KW-1185">Reference proteome</keyword>
<evidence type="ECO:0000256" key="4">
    <source>
        <dbReference type="ARBA" id="ARBA00022989"/>
    </source>
</evidence>
<evidence type="ECO:0000256" key="5">
    <source>
        <dbReference type="ARBA" id="ARBA00023136"/>
    </source>
</evidence>
<feature type="transmembrane region" description="Helical" evidence="6">
    <location>
        <begin position="12"/>
        <end position="30"/>
    </location>
</feature>
<keyword evidence="4 6" id="KW-1133">Transmembrane helix</keyword>
<dbReference type="GO" id="GO:0015920">
    <property type="term" value="P:lipopolysaccharide transport"/>
    <property type="evidence" value="ECO:0007669"/>
    <property type="project" value="TreeGrafter"/>
</dbReference>
<feature type="transmembrane region" description="Helical" evidence="6">
    <location>
        <begin position="50"/>
        <end position="76"/>
    </location>
</feature>
<dbReference type="EMBL" id="ADLT01000066">
    <property type="protein sequence ID" value="EHO62120.1"/>
    <property type="molecule type" value="Genomic_DNA"/>
</dbReference>